<proteinExistence type="predicted"/>
<accession>A0A6M3LIT3</accession>
<evidence type="ECO:0000313" key="2">
    <source>
        <dbReference type="EMBL" id="QJA94393.1"/>
    </source>
</evidence>
<dbReference type="EMBL" id="MT143228">
    <property type="protein sequence ID" value="QJA94393.1"/>
    <property type="molecule type" value="Genomic_DNA"/>
</dbReference>
<dbReference type="EMBL" id="MT142276">
    <property type="protein sequence ID" value="QJA77308.1"/>
    <property type="molecule type" value="Genomic_DNA"/>
</dbReference>
<protein>
    <submittedName>
        <fullName evidence="2">Uncharacterized protein</fullName>
    </submittedName>
</protein>
<name>A0A6M3LIT3_9ZZZZ</name>
<reference evidence="2" key="1">
    <citation type="submission" date="2020-03" db="EMBL/GenBank/DDBJ databases">
        <title>The deep terrestrial virosphere.</title>
        <authorList>
            <person name="Holmfeldt K."/>
            <person name="Nilsson E."/>
            <person name="Simone D."/>
            <person name="Lopez-Fernandez M."/>
            <person name="Wu X."/>
            <person name="de Brujin I."/>
            <person name="Lundin D."/>
            <person name="Andersson A."/>
            <person name="Bertilsson S."/>
            <person name="Dopson M."/>
        </authorList>
    </citation>
    <scope>NUCLEOTIDE SEQUENCE</scope>
    <source>
        <strain evidence="1">MM415A01327</strain>
        <strain evidence="2">MM415B03869</strain>
    </source>
</reference>
<evidence type="ECO:0000313" key="1">
    <source>
        <dbReference type="EMBL" id="QJA77308.1"/>
    </source>
</evidence>
<organism evidence="2">
    <name type="scientific">viral metagenome</name>
    <dbReference type="NCBI Taxonomy" id="1070528"/>
    <lineage>
        <taxon>unclassified sequences</taxon>
        <taxon>metagenomes</taxon>
        <taxon>organismal metagenomes</taxon>
    </lineage>
</organism>
<dbReference type="AlphaFoldDB" id="A0A6M3LIT3"/>
<gene>
    <name evidence="1" type="ORF">MM415A01327_0005</name>
    <name evidence="2" type="ORF">MM415B03869_0005</name>
</gene>
<sequence length="66" mass="7745">MNSFRKWPTIIKHSRELRITNTEQLPHGTGAKYLETMPAHNGDYVAIAWRRKILDNIPCDHILVEF</sequence>